<feature type="compositionally biased region" description="Basic and acidic residues" evidence="1">
    <location>
        <begin position="83"/>
        <end position="97"/>
    </location>
</feature>
<proteinExistence type="predicted"/>
<reference evidence="2 3" key="1">
    <citation type="submission" date="2024-03" db="EMBL/GenBank/DDBJ databases">
        <authorList>
            <person name="Gkanogiannis A."/>
            <person name="Becerra Lopez-Lavalle L."/>
        </authorList>
    </citation>
    <scope>NUCLEOTIDE SEQUENCE [LARGE SCALE GENOMIC DNA]</scope>
</reference>
<evidence type="ECO:0000313" key="3">
    <source>
        <dbReference type="Proteomes" id="UP001642487"/>
    </source>
</evidence>
<feature type="region of interest" description="Disordered" evidence="1">
    <location>
        <begin position="64"/>
        <end position="97"/>
    </location>
</feature>
<keyword evidence="3" id="KW-1185">Reference proteome</keyword>
<dbReference type="Proteomes" id="UP001642487">
    <property type="component" value="Chromosome 4"/>
</dbReference>
<gene>
    <name evidence="2" type="ORF">CITCOLO1_LOCUS11689</name>
</gene>
<name>A0ABP0YJ50_9ROSI</name>
<evidence type="ECO:0000313" key="2">
    <source>
        <dbReference type="EMBL" id="CAK9319675.1"/>
    </source>
</evidence>
<organism evidence="2 3">
    <name type="scientific">Citrullus colocynthis</name>
    <name type="common">colocynth</name>
    <dbReference type="NCBI Taxonomy" id="252529"/>
    <lineage>
        <taxon>Eukaryota</taxon>
        <taxon>Viridiplantae</taxon>
        <taxon>Streptophyta</taxon>
        <taxon>Embryophyta</taxon>
        <taxon>Tracheophyta</taxon>
        <taxon>Spermatophyta</taxon>
        <taxon>Magnoliopsida</taxon>
        <taxon>eudicotyledons</taxon>
        <taxon>Gunneridae</taxon>
        <taxon>Pentapetalae</taxon>
        <taxon>rosids</taxon>
        <taxon>fabids</taxon>
        <taxon>Cucurbitales</taxon>
        <taxon>Cucurbitaceae</taxon>
        <taxon>Benincaseae</taxon>
        <taxon>Citrullus</taxon>
    </lineage>
</organism>
<protein>
    <submittedName>
        <fullName evidence="2">Uncharacterized protein</fullName>
    </submittedName>
</protein>
<feature type="compositionally biased region" description="Polar residues" evidence="1">
    <location>
        <begin position="64"/>
        <end position="82"/>
    </location>
</feature>
<dbReference type="EMBL" id="OZ021738">
    <property type="protein sequence ID" value="CAK9319675.1"/>
    <property type="molecule type" value="Genomic_DNA"/>
</dbReference>
<evidence type="ECO:0000256" key="1">
    <source>
        <dbReference type="SAM" id="MobiDB-lite"/>
    </source>
</evidence>
<accession>A0ABP0YJ50</accession>
<sequence length="219" mass="24884">MAEMAIERMDEIVDTINLMIRRILKDSMTSNVEIHDLANNEGTKFEVFNEDDKDDDDQAHMANTSHQIIGPNTQVIKQTNPSKNERQEPKDEHSKKECAYVDKSDEAINSLISSIDESKVYEDFKYTLKGNVIVKVPHRKQYAEEDIGHAGVSHTQTPQKPRLVVPGVHAHNTSNCPPIDGRKRKTLIATYVYIDALTKPPPYNYTPPSFDLHLSQDQN</sequence>